<dbReference type="InterPro" id="IPR050683">
    <property type="entry name" value="Bact_Polysacc_Export_ATP-bd"/>
</dbReference>
<proteinExistence type="predicted"/>
<dbReference type="CDD" id="cd10147">
    <property type="entry name" value="Wzt_C-like"/>
    <property type="match status" value="1"/>
</dbReference>
<evidence type="ECO:0000313" key="2">
    <source>
        <dbReference type="EMBL" id="BBL69913.1"/>
    </source>
</evidence>
<reference evidence="2" key="1">
    <citation type="submission" date="2019-06" db="EMBL/GenBank/DDBJ databases">
        <title>Complete genome sequence of Methylogaea oryzae strain JCM16910.</title>
        <authorList>
            <person name="Asakawa S."/>
        </authorList>
    </citation>
    <scope>NUCLEOTIDE SEQUENCE</scope>
    <source>
        <strain evidence="2">E10</strain>
    </source>
</reference>
<sequence length="341" mass="37937">MFHNAQILGLTREETLNRFDDIAGFADIGDFLDQPVKTYSSGMMMRLAFAVQTAVEPQILIVDEALSVGDMFFQAKCMARINKLVDSGVSLLFVSHDIGAVRQVCKRAVLIDGGRVSGFGSAAAVTDKYVKLQLEDRNLAGGSNVGAESDEKEPSSVEQAVPVVLNKDFANSDFNDITIGQEAFKKRADYNRVSNGDAEVVNVQMLRNGDYTSDFDFDDEVLVKLSVLMHKTLENLDVAFKVRTLQGTDVLFFDTRLKNEMHRIYEKGKLYAFNWKLKLPLMHGSYVLSCGLAHPPVVSGAEWQSVDVIPFVYEFRMSPRQHGMIDGYVTLPVELDISVLN</sequence>
<protein>
    <recommendedName>
        <fullName evidence="1">Wzt C-terminal domain-containing protein</fullName>
    </recommendedName>
</protein>
<name>A0A8D5AG23_9GAMM</name>
<dbReference type="Pfam" id="PF14524">
    <property type="entry name" value="Wzt_C"/>
    <property type="match status" value="1"/>
</dbReference>
<dbReference type="PANTHER" id="PTHR46743:SF2">
    <property type="entry name" value="TEICHOIC ACIDS EXPORT ATP-BINDING PROTEIN TAGH"/>
    <property type="match status" value="1"/>
</dbReference>
<dbReference type="KEGG" id="moz:MoryE10_05190"/>
<keyword evidence="3" id="KW-1185">Reference proteome</keyword>
<dbReference type="EMBL" id="AP019782">
    <property type="protein sequence ID" value="BBL69913.1"/>
    <property type="molecule type" value="Genomic_DNA"/>
</dbReference>
<evidence type="ECO:0000313" key="3">
    <source>
        <dbReference type="Proteomes" id="UP000824988"/>
    </source>
</evidence>
<dbReference type="PANTHER" id="PTHR46743">
    <property type="entry name" value="TEICHOIC ACIDS EXPORT ATP-BINDING PROTEIN TAGH"/>
    <property type="match status" value="1"/>
</dbReference>
<dbReference type="Proteomes" id="UP000824988">
    <property type="component" value="Chromosome"/>
</dbReference>
<evidence type="ECO:0000259" key="1">
    <source>
        <dbReference type="Pfam" id="PF14524"/>
    </source>
</evidence>
<dbReference type="AlphaFoldDB" id="A0A8D5AG23"/>
<accession>A0A8D5AG23</accession>
<feature type="domain" description="Wzt C-terminal" evidence="1">
    <location>
        <begin position="191"/>
        <end position="326"/>
    </location>
</feature>
<dbReference type="InterPro" id="IPR029439">
    <property type="entry name" value="Wzt_C"/>
</dbReference>
<gene>
    <name evidence="2" type="ORF">MoryE10_05190</name>
</gene>
<organism evidence="2 3">
    <name type="scientific">Methylogaea oryzae</name>
    <dbReference type="NCBI Taxonomy" id="1295382"/>
    <lineage>
        <taxon>Bacteria</taxon>
        <taxon>Pseudomonadati</taxon>
        <taxon>Pseudomonadota</taxon>
        <taxon>Gammaproteobacteria</taxon>
        <taxon>Methylococcales</taxon>
        <taxon>Methylococcaceae</taxon>
        <taxon>Methylogaea</taxon>
    </lineage>
</organism>